<keyword evidence="3" id="KW-1185">Reference proteome</keyword>
<feature type="compositionally biased region" description="Polar residues" evidence="1">
    <location>
        <begin position="87"/>
        <end position="108"/>
    </location>
</feature>
<accession>A0AAN7SXC1</accession>
<evidence type="ECO:0000313" key="2">
    <source>
        <dbReference type="EMBL" id="KAK5083948.1"/>
    </source>
</evidence>
<protein>
    <submittedName>
        <fullName evidence="2">Uncharacterized protein</fullName>
    </submittedName>
</protein>
<dbReference type="AlphaFoldDB" id="A0AAN7SXC1"/>
<gene>
    <name evidence="2" type="ORF">LTR05_006455</name>
</gene>
<feature type="region of interest" description="Disordered" evidence="1">
    <location>
        <begin position="1"/>
        <end position="146"/>
    </location>
</feature>
<reference evidence="2 3" key="1">
    <citation type="submission" date="2023-08" db="EMBL/GenBank/DDBJ databases">
        <title>Black Yeasts Isolated from many extreme environments.</title>
        <authorList>
            <person name="Coleine C."/>
            <person name="Stajich J.E."/>
            <person name="Selbmann L."/>
        </authorList>
    </citation>
    <scope>NUCLEOTIDE SEQUENCE [LARGE SCALE GENOMIC DNA]</scope>
    <source>
        <strain evidence="2 3">CCFEE 5910</strain>
    </source>
</reference>
<name>A0AAN7SXC1_9EURO</name>
<proteinExistence type="predicted"/>
<feature type="compositionally biased region" description="Polar residues" evidence="1">
    <location>
        <begin position="50"/>
        <end position="65"/>
    </location>
</feature>
<dbReference type="Proteomes" id="UP001309876">
    <property type="component" value="Unassembled WGS sequence"/>
</dbReference>
<evidence type="ECO:0000256" key="1">
    <source>
        <dbReference type="SAM" id="MobiDB-lite"/>
    </source>
</evidence>
<sequence>MPPTPTPYQGYQPHFQPMMYNGPQFATFDAGNKRSAPIHEDSLPAMPSWDNAQTRRVQDTPSQPRGSEVEMEHMLPQSPIREYHNSDLGTQRPNRPEGLNNNYYNNEPLSPAPTYATTAPMAGAFSNQQHDRFSPRQSFRHGNTLE</sequence>
<organism evidence="2 3">
    <name type="scientific">Lithohypha guttulata</name>
    <dbReference type="NCBI Taxonomy" id="1690604"/>
    <lineage>
        <taxon>Eukaryota</taxon>
        <taxon>Fungi</taxon>
        <taxon>Dikarya</taxon>
        <taxon>Ascomycota</taxon>
        <taxon>Pezizomycotina</taxon>
        <taxon>Eurotiomycetes</taxon>
        <taxon>Chaetothyriomycetidae</taxon>
        <taxon>Chaetothyriales</taxon>
        <taxon>Trichomeriaceae</taxon>
        <taxon>Lithohypha</taxon>
    </lineage>
</organism>
<feature type="compositionally biased region" description="Low complexity" evidence="1">
    <location>
        <begin position="112"/>
        <end position="124"/>
    </location>
</feature>
<feature type="compositionally biased region" description="Polar residues" evidence="1">
    <location>
        <begin position="135"/>
        <end position="146"/>
    </location>
</feature>
<dbReference type="EMBL" id="JAVRRJ010000006">
    <property type="protein sequence ID" value="KAK5083948.1"/>
    <property type="molecule type" value="Genomic_DNA"/>
</dbReference>
<comment type="caution">
    <text evidence="2">The sequence shown here is derived from an EMBL/GenBank/DDBJ whole genome shotgun (WGS) entry which is preliminary data.</text>
</comment>
<evidence type="ECO:0000313" key="3">
    <source>
        <dbReference type="Proteomes" id="UP001309876"/>
    </source>
</evidence>